<accession>A0A2S4PKP1</accession>
<feature type="compositionally biased region" description="Polar residues" evidence="1">
    <location>
        <begin position="60"/>
        <end position="71"/>
    </location>
</feature>
<feature type="region of interest" description="Disordered" evidence="1">
    <location>
        <begin position="60"/>
        <end position="99"/>
    </location>
</feature>
<dbReference type="AlphaFoldDB" id="A0A2S4PKP1"/>
<protein>
    <submittedName>
        <fullName evidence="2">Uncharacterized protein</fullName>
    </submittedName>
</protein>
<dbReference type="EMBL" id="PEDP01002583">
    <property type="protein sequence ID" value="POS82573.1"/>
    <property type="molecule type" value="Genomic_DNA"/>
</dbReference>
<name>A0A2S4PKP1_9PEZI</name>
<gene>
    <name evidence="2" type="ORF">EPUL_004057</name>
</gene>
<proteinExistence type="predicted"/>
<dbReference type="Proteomes" id="UP000237438">
    <property type="component" value="Unassembled WGS sequence"/>
</dbReference>
<evidence type="ECO:0000256" key="1">
    <source>
        <dbReference type="SAM" id="MobiDB-lite"/>
    </source>
</evidence>
<sequence>MAPPARDKKRGVSKTLDPKRRVQKSAINAGRAQPRATTVARSVEKANVMVEKITSVQESLSVVAPSTQPSAPTMDIDTKWDSEQEPESDVSSPSNQKPCRKGLLLHGPSCFPEPQKLHTYCRALVRVEWKS</sequence>
<comment type="caution">
    <text evidence="2">The sequence shown here is derived from an EMBL/GenBank/DDBJ whole genome shotgun (WGS) entry which is preliminary data.</text>
</comment>
<organism evidence="2 3">
    <name type="scientific">Erysiphe pulchra</name>
    <dbReference type="NCBI Taxonomy" id="225359"/>
    <lineage>
        <taxon>Eukaryota</taxon>
        <taxon>Fungi</taxon>
        <taxon>Dikarya</taxon>
        <taxon>Ascomycota</taxon>
        <taxon>Pezizomycotina</taxon>
        <taxon>Leotiomycetes</taxon>
        <taxon>Erysiphales</taxon>
        <taxon>Erysiphaceae</taxon>
        <taxon>Erysiphe</taxon>
    </lineage>
</organism>
<keyword evidence="3" id="KW-1185">Reference proteome</keyword>
<evidence type="ECO:0000313" key="2">
    <source>
        <dbReference type="EMBL" id="POS82573.1"/>
    </source>
</evidence>
<reference evidence="2 3" key="1">
    <citation type="submission" date="2017-10" db="EMBL/GenBank/DDBJ databases">
        <title>Development of genomic resources for the powdery mildew, Erysiphe pulchra.</title>
        <authorList>
            <person name="Wadl P.A."/>
            <person name="Mack B.M."/>
            <person name="Moore G."/>
            <person name="Beltz S.B."/>
        </authorList>
    </citation>
    <scope>NUCLEOTIDE SEQUENCE [LARGE SCALE GENOMIC DNA]</scope>
    <source>
        <strain evidence="2">Cflorida</strain>
    </source>
</reference>
<evidence type="ECO:0000313" key="3">
    <source>
        <dbReference type="Proteomes" id="UP000237438"/>
    </source>
</evidence>
<feature type="region of interest" description="Disordered" evidence="1">
    <location>
        <begin position="1"/>
        <end position="38"/>
    </location>
</feature>